<gene>
    <name evidence="1" type="ORF">CC84DRAFT_1159886</name>
</gene>
<dbReference type="EMBL" id="KV441548">
    <property type="protein sequence ID" value="OAG12599.1"/>
    <property type="molecule type" value="Genomic_DNA"/>
</dbReference>
<dbReference type="OrthoDB" id="10262814at2759"/>
<accession>A0A177D0T0</accession>
<keyword evidence="2" id="KW-1185">Reference proteome</keyword>
<organism evidence="1 2">
    <name type="scientific">Paraphaeosphaeria sporulosa</name>
    <dbReference type="NCBI Taxonomy" id="1460663"/>
    <lineage>
        <taxon>Eukaryota</taxon>
        <taxon>Fungi</taxon>
        <taxon>Dikarya</taxon>
        <taxon>Ascomycota</taxon>
        <taxon>Pezizomycotina</taxon>
        <taxon>Dothideomycetes</taxon>
        <taxon>Pleosporomycetidae</taxon>
        <taxon>Pleosporales</taxon>
        <taxon>Massarineae</taxon>
        <taxon>Didymosphaeriaceae</taxon>
        <taxon>Paraphaeosphaeria</taxon>
    </lineage>
</organism>
<dbReference type="AlphaFoldDB" id="A0A177D0T0"/>
<dbReference type="STRING" id="1460663.A0A177D0T0"/>
<proteinExistence type="predicted"/>
<dbReference type="Proteomes" id="UP000077069">
    <property type="component" value="Unassembled WGS sequence"/>
</dbReference>
<dbReference type="RefSeq" id="XP_018042964.1">
    <property type="nucleotide sequence ID" value="XM_018177356.1"/>
</dbReference>
<protein>
    <submittedName>
        <fullName evidence="1">Uncharacterized protein</fullName>
    </submittedName>
</protein>
<evidence type="ECO:0000313" key="2">
    <source>
        <dbReference type="Proteomes" id="UP000077069"/>
    </source>
</evidence>
<dbReference type="GeneID" id="28760842"/>
<name>A0A177D0T0_9PLEO</name>
<dbReference type="InterPro" id="IPR036047">
    <property type="entry name" value="F-box-like_dom_sf"/>
</dbReference>
<dbReference type="InParanoid" id="A0A177D0T0"/>
<evidence type="ECO:0000313" key="1">
    <source>
        <dbReference type="EMBL" id="OAG12599.1"/>
    </source>
</evidence>
<sequence>MQQTDRLATTSAMSFARLPAELQIETFSYLENTDLKAVRSVSTSCRDNASPHLFRSIIACPRYQAMGAFQNVALHPVYQKYVKEIVFDATTYSERIAKNEKLYLFSPPGEVSWVRYSRWKRYQELYREQEEIKEGVLLQTIARALEWMPHVERITYCPYPLHVPVEKKLMKDLFGRGAGYVALELSNPANSHGSIEPENAFHHLIGAICVAKYSNIREFRVEQAQRDVSNYQLTLREFYFAGPGHLEAGKYFFRNLRKIELVLDFRLSDAVRRDCLANLRALLSEAKDLRHLRLCVEPRHSLQGLYGWLSDSEIQSPFRCIGLATEWPKIQSIDLGQIVATEDELRGLVHRWKSTMTSIKFTNCIITAGKWSNLVDEVVYDTKIRVVVLNRVHEQFVYGDVVYETLSSEEHERWTYEGQVMENEQGIRYFSEPPGKSVYAWRDLSSDEADSSMAD</sequence>
<reference evidence="1 2" key="1">
    <citation type="submission" date="2016-05" db="EMBL/GenBank/DDBJ databases">
        <title>Comparative analysis of secretome profiles of manganese(II)-oxidizing ascomycete fungi.</title>
        <authorList>
            <consortium name="DOE Joint Genome Institute"/>
            <person name="Zeiner C.A."/>
            <person name="Purvine S.O."/>
            <person name="Zink E.M."/>
            <person name="Wu S."/>
            <person name="Pasa-Tolic L."/>
            <person name="Chaput D.L."/>
            <person name="Haridas S."/>
            <person name="Grigoriev I.V."/>
            <person name="Santelli C.M."/>
            <person name="Hansel C.M."/>
        </authorList>
    </citation>
    <scope>NUCLEOTIDE SEQUENCE [LARGE SCALE GENOMIC DNA]</scope>
    <source>
        <strain evidence="1 2">AP3s5-JAC2a</strain>
    </source>
</reference>
<dbReference type="SUPFAM" id="SSF81383">
    <property type="entry name" value="F-box domain"/>
    <property type="match status" value="1"/>
</dbReference>